<dbReference type="EMBL" id="GDID01001865">
    <property type="protein sequence ID" value="JAP94741.1"/>
    <property type="molecule type" value="Transcribed_RNA"/>
</dbReference>
<dbReference type="Gene3D" id="3.80.10.10">
    <property type="entry name" value="Ribonuclease Inhibitor"/>
    <property type="match status" value="1"/>
</dbReference>
<dbReference type="InterPro" id="IPR053139">
    <property type="entry name" value="Surface_bspA-like"/>
</dbReference>
<name>A0A146KH60_9EUKA</name>
<evidence type="ECO:0000313" key="1">
    <source>
        <dbReference type="EMBL" id="JAP94741.1"/>
    </source>
</evidence>
<sequence length="272" mass="31040">MQYLYAPCVSTLAQQGLCYCMNLKRADFRRLQFIGKDAFDCCFCLQQINSAQVEVVEDGAFRHNRMLKKFQSEKITELNKDSFSYCYNLTQLDVPNVNQINGKVRDRHTQIYNINVKKNLQNRPTNLLLSESAIRQYLKKCTNCLIDSRSRIVNKISGSLVVFVSNNIKVINKSAFVNCYQLAVVKLQACQVIEESAFFFCHSMCVLQCPCVEQIGSQSFFQCFLMQRYDLPNVTEIGNSAFAYNSSLRSVSFCQLETLQAASCCPTSRHSS</sequence>
<dbReference type="PANTHER" id="PTHR45661">
    <property type="entry name" value="SURFACE ANTIGEN"/>
    <property type="match status" value="1"/>
</dbReference>
<dbReference type="AlphaFoldDB" id="A0A146KH60"/>
<gene>
    <name evidence="1" type="ORF">TPC1_12501</name>
</gene>
<dbReference type="Pfam" id="PF13306">
    <property type="entry name" value="LRR_5"/>
    <property type="match status" value="2"/>
</dbReference>
<proteinExistence type="predicted"/>
<protein>
    <submittedName>
        <fullName evidence="1">Leucine rich repeats-containing protein</fullName>
    </submittedName>
</protein>
<dbReference type="PANTHER" id="PTHR45661:SF3">
    <property type="entry name" value="IG-LIKE DOMAIN-CONTAINING PROTEIN"/>
    <property type="match status" value="1"/>
</dbReference>
<dbReference type="InterPro" id="IPR026906">
    <property type="entry name" value="LRR_5"/>
</dbReference>
<dbReference type="SUPFAM" id="SSF52058">
    <property type="entry name" value="L domain-like"/>
    <property type="match status" value="1"/>
</dbReference>
<dbReference type="InterPro" id="IPR032675">
    <property type="entry name" value="LRR_dom_sf"/>
</dbReference>
<organism evidence="1">
    <name type="scientific">Trepomonas sp. PC1</name>
    <dbReference type="NCBI Taxonomy" id="1076344"/>
    <lineage>
        <taxon>Eukaryota</taxon>
        <taxon>Metamonada</taxon>
        <taxon>Diplomonadida</taxon>
        <taxon>Hexamitidae</taxon>
        <taxon>Hexamitinae</taxon>
        <taxon>Trepomonas</taxon>
    </lineage>
</organism>
<accession>A0A146KH60</accession>
<reference evidence="1" key="1">
    <citation type="submission" date="2015-07" db="EMBL/GenBank/DDBJ databases">
        <title>Adaptation to a free-living lifestyle via gene acquisitions in the diplomonad Trepomonas sp. PC1.</title>
        <authorList>
            <person name="Xu F."/>
            <person name="Jerlstrom-Hultqvist J."/>
            <person name="Kolisko M."/>
            <person name="Simpson A.G.B."/>
            <person name="Roger A.J."/>
            <person name="Svard S.G."/>
            <person name="Andersson J.O."/>
        </authorList>
    </citation>
    <scope>NUCLEOTIDE SEQUENCE</scope>
    <source>
        <strain evidence="1">PC1</strain>
    </source>
</reference>